<comment type="caution">
    <text evidence="1">The sequence shown here is derived from an EMBL/GenBank/DDBJ whole genome shotgun (WGS) entry which is preliminary data.</text>
</comment>
<dbReference type="EMBL" id="LSRL02000273">
    <property type="protein sequence ID" value="TDG42037.1"/>
    <property type="molecule type" value="Genomic_DNA"/>
</dbReference>
<name>A0A484AZJ4_DRONA</name>
<evidence type="ECO:0000313" key="2">
    <source>
        <dbReference type="Proteomes" id="UP000295192"/>
    </source>
</evidence>
<dbReference type="STRING" id="7232.A0A484AZJ4"/>
<proteinExistence type="predicted"/>
<gene>
    <name evidence="1" type="ORF">AWZ03_011545</name>
</gene>
<dbReference type="AlphaFoldDB" id="A0A484AZJ4"/>
<sequence>MIGIAISISAIGPASRSTQSSFLCNLNAHSKTAGSQHLREAAATVHILIQELAIRHHPSSYTSMASLQLLLCCATTLLIANALELTPHLLSAASNDPANSKAKTQYTPFPLIDDDVDVEAVEIPLDVDQDQDNGDSTRRHHSLPPAWLQFADEPVQKPRVSNKASFVKLPAGQQHKHPHGHGHGHGACTIEITSKVPGLCQPMNMGVGSACISGEFMEVYSGSHCSNF</sequence>
<keyword evidence="2" id="KW-1185">Reference proteome</keyword>
<evidence type="ECO:0000313" key="1">
    <source>
        <dbReference type="EMBL" id="TDG42037.1"/>
    </source>
</evidence>
<accession>A0A484AZJ4</accession>
<organism evidence="1 2">
    <name type="scientific">Drosophila navojoa</name>
    <name type="common">Fruit fly</name>
    <dbReference type="NCBI Taxonomy" id="7232"/>
    <lineage>
        <taxon>Eukaryota</taxon>
        <taxon>Metazoa</taxon>
        <taxon>Ecdysozoa</taxon>
        <taxon>Arthropoda</taxon>
        <taxon>Hexapoda</taxon>
        <taxon>Insecta</taxon>
        <taxon>Pterygota</taxon>
        <taxon>Neoptera</taxon>
        <taxon>Endopterygota</taxon>
        <taxon>Diptera</taxon>
        <taxon>Brachycera</taxon>
        <taxon>Muscomorpha</taxon>
        <taxon>Ephydroidea</taxon>
        <taxon>Drosophilidae</taxon>
        <taxon>Drosophila</taxon>
    </lineage>
</organism>
<dbReference type="OrthoDB" id="7915731at2759"/>
<protein>
    <submittedName>
        <fullName evidence="1">Uncharacterized protein</fullName>
    </submittedName>
</protein>
<dbReference type="OMA" id="SHGHRSC"/>
<reference evidence="1 2" key="1">
    <citation type="journal article" date="2019" name="J. Hered.">
        <title>An Improved Genome Assembly for Drosophila navojoa, the Basal Species in the mojavensis Cluster.</title>
        <authorList>
            <person name="Vanderlinde T."/>
            <person name="Dupim E.G."/>
            <person name="Nazario-Yepiz N.O."/>
            <person name="Carvalho A.B."/>
        </authorList>
    </citation>
    <scope>NUCLEOTIDE SEQUENCE [LARGE SCALE GENOMIC DNA]</scope>
    <source>
        <strain evidence="1">Navoj_Jal97</strain>
        <tissue evidence="1">Whole organism</tissue>
    </source>
</reference>
<dbReference type="Proteomes" id="UP000295192">
    <property type="component" value="Unassembled WGS sequence"/>
</dbReference>